<dbReference type="Proteomes" id="UP000257109">
    <property type="component" value="Unassembled WGS sequence"/>
</dbReference>
<feature type="transmembrane region" description="Helical" evidence="1">
    <location>
        <begin position="79"/>
        <end position="101"/>
    </location>
</feature>
<proteinExistence type="predicted"/>
<sequence length="107" mass="12050">MATDNAPMYIAVTKAKKRAKNPPAAAKDISSDMAIAFMVAARKKSMNTSSPVKETKATVPTCSNKEKQQIINIQNKREIYLIIYLSLLQRCFLICILLPIFNVFRKE</sequence>
<feature type="non-terminal residue" evidence="2">
    <location>
        <position position="1"/>
    </location>
</feature>
<dbReference type="AlphaFoldDB" id="A0A371G8G4"/>
<evidence type="ECO:0000313" key="3">
    <source>
        <dbReference type="Proteomes" id="UP000257109"/>
    </source>
</evidence>
<evidence type="ECO:0000313" key="2">
    <source>
        <dbReference type="EMBL" id="RDX86805.1"/>
    </source>
</evidence>
<keyword evidence="1" id="KW-0472">Membrane</keyword>
<name>A0A371G8G4_MUCPR</name>
<comment type="caution">
    <text evidence="2">The sequence shown here is derived from an EMBL/GenBank/DDBJ whole genome shotgun (WGS) entry which is preliminary data.</text>
</comment>
<evidence type="ECO:0000256" key="1">
    <source>
        <dbReference type="SAM" id="Phobius"/>
    </source>
</evidence>
<keyword evidence="3" id="KW-1185">Reference proteome</keyword>
<keyword evidence="1" id="KW-0812">Transmembrane</keyword>
<protein>
    <submittedName>
        <fullName evidence="2">Uncharacterized protein</fullName>
    </submittedName>
</protein>
<accession>A0A371G8G4</accession>
<gene>
    <name evidence="2" type="ORF">CR513_31817</name>
</gene>
<keyword evidence="1" id="KW-1133">Transmembrane helix</keyword>
<organism evidence="2 3">
    <name type="scientific">Mucuna pruriens</name>
    <name type="common">Velvet bean</name>
    <name type="synonym">Dolichos pruriens</name>
    <dbReference type="NCBI Taxonomy" id="157652"/>
    <lineage>
        <taxon>Eukaryota</taxon>
        <taxon>Viridiplantae</taxon>
        <taxon>Streptophyta</taxon>
        <taxon>Embryophyta</taxon>
        <taxon>Tracheophyta</taxon>
        <taxon>Spermatophyta</taxon>
        <taxon>Magnoliopsida</taxon>
        <taxon>eudicotyledons</taxon>
        <taxon>Gunneridae</taxon>
        <taxon>Pentapetalae</taxon>
        <taxon>rosids</taxon>
        <taxon>fabids</taxon>
        <taxon>Fabales</taxon>
        <taxon>Fabaceae</taxon>
        <taxon>Papilionoideae</taxon>
        <taxon>50 kb inversion clade</taxon>
        <taxon>NPAAA clade</taxon>
        <taxon>indigoferoid/millettioid clade</taxon>
        <taxon>Phaseoleae</taxon>
        <taxon>Mucuna</taxon>
    </lineage>
</organism>
<dbReference type="EMBL" id="QJKJ01006413">
    <property type="protein sequence ID" value="RDX86805.1"/>
    <property type="molecule type" value="Genomic_DNA"/>
</dbReference>
<reference evidence="2" key="1">
    <citation type="submission" date="2018-05" db="EMBL/GenBank/DDBJ databases">
        <title>Draft genome of Mucuna pruriens seed.</title>
        <authorList>
            <person name="Nnadi N.E."/>
            <person name="Vos R."/>
            <person name="Hasami M.H."/>
            <person name="Devisetty U.K."/>
            <person name="Aguiy J.C."/>
        </authorList>
    </citation>
    <scope>NUCLEOTIDE SEQUENCE [LARGE SCALE GENOMIC DNA]</scope>
    <source>
        <strain evidence="2">JCA_2017</strain>
    </source>
</reference>